<evidence type="ECO:0000313" key="1">
    <source>
        <dbReference type="EMBL" id="KAJ3525603.1"/>
    </source>
</evidence>
<accession>A0ACC1RTN6</accession>
<dbReference type="Proteomes" id="UP001148662">
    <property type="component" value="Unassembled WGS sequence"/>
</dbReference>
<comment type="caution">
    <text evidence="1">The sequence shown here is derived from an EMBL/GenBank/DDBJ whole genome shotgun (WGS) entry which is preliminary data.</text>
</comment>
<sequence length="89" mass="9933">MGGREESARLKEIRRTEEREKWVQGIVTTLWDELTASKQAAAGITPPGQLRSLTSGSGDIKVEITELNNVLDQVEERVRSIRASLLELD</sequence>
<keyword evidence="2" id="KW-1185">Reference proteome</keyword>
<evidence type="ECO:0000313" key="2">
    <source>
        <dbReference type="Proteomes" id="UP001148662"/>
    </source>
</evidence>
<dbReference type="EMBL" id="JANHOG010002234">
    <property type="protein sequence ID" value="KAJ3525603.1"/>
    <property type="molecule type" value="Genomic_DNA"/>
</dbReference>
<organism evidence="1 2">
    <name type="scientific">Phlebia brevispora</name>
    <dbReference type="NCBI Taxonomy" id="194682"/>
    <lineage>
        <taxon>Eukaryota</taxon>
        <taxon>Fungi</taxon>
        <taxon>Dikarya</taxon>
        <taxon>Basidiomycota</taxon>
        <taxon>Agaricomycotina</taxon>
        <taxon>Agaricomycetes</taxon>
        <taxon>Polyporales</taxon>
        <taxon>Meruliaceae</taxon>
        <taxon>Phlebia</taxon>
    </lineage>
</organism>
<protein>
    <submittedName>
        <fullName evidence="1">Uncharacterized protein</fullName>
    </submittedName>
</protein>
<reference evidence="1" key="1">
    <citation type="submission" date="2022-07" db="EMBL/GenBank/DDBJ databases">
        <title>Genome Sequence of Phlebia brevispora.</title>
        <authorList>
            <person name="Buettner E."/>
        </authorList>
    </citation>
    <scope>NUCLEOTIDE SEQUENCE</scope>
    <source>
        <strain evidence="1">MPL23</strain>
    </source>
</reference>
<name>A0ACC1RTN6_9APHY</name>
<proteinExistence type="predicted"/>
<gene>
    <name evidence="1" type="ORF">NM688_g8380</name>
</gene>